<dbReference type="AlphaFoldDB" id="A0A2G8SPZ8"/>
<gene>
    <name evidence="1" type="ORF">GSI_01494</name>
</gene>
<proteinExistence type="predicted"/>
<dbReference type="Proteomes" id="UP000230002">
    <property type="component" value="Unassembled WGS sequence"/>
</dbReference>
<comment type="caution">
    <text evidence="1">The sequence shown here is derived from an EMBL/GenBank/DDBJ whole genome shotgun (WGS) entry which is preliminary data.</text>
</comment>
<evidence type="ECO:0000313" key="2">
    <source>
        <dbReference type="Proteomes" id="UP000230002"/>
    </source>
</evidence>
<organism evidence="1 2">
    <name type="scientific">Ganoderma sinense ZZ0214-1</name>
    <dbReference type="NCBI Taxonomy" id="1077348"/>
    <lineage>
        <taxon>Eukaryota</taxon>
        <taxon>Fungi</taxon>
        <taxon>Dikarya</taxon>
        <taxon>Basidiomycota</taxon>
        <taxon>Agaricomycotina</taxon>
        <taxon>Agaricomycetes</taxon>
        <taxon>Polyporales</taxon>
        <taxon>Polyporaceae</taxon>
        <taxon>Ganoderma</taxon>
    </lineage>
</organism>
<accession>A0A2G8SPZ8</accession>
<protein>
    <submittedName>
        <fullName evidence="1">Uncharacterized protein</fullName>
    </submittedName>
</protein>
<sequence length="124" mass="13372">MARWHGTFLRRIPSIFRLKHLASASASPHSFTSTSFPPTLYPISTRPPPIPASSVACSHLLGIPARHILDVATVPITPIAHYAARIIASRIGRCPAPDVVRVSLLPSTVHRAGRIPRPRGPPSV</sequence>
<reference evidence="1 2" key="1">
    <citation type="journal article" date="2015" name="Sci. Rep.">
        <title>Chromosome-level genome map provides insights into diverse defense mechanisms in the medicinal fungus Ganoderma sinense.</title>
        <authorList>
            <person name="Zhu Y."/>
            <person name="Xu J."/>
            <person name="Sun C."/>
            <person name="Zhou S."/>
            <person name="Xu H."/>
            <person name="Nelson D.R."/>
            <person name="Qian J."/>
            <person name="Song J."/>
            <person name="Luo H."/>
            <person name="Xiang L."/>
            <person name="Li Y."/>
            <person name="Xu Z."/>
            <person name="Ji A."/>
            <person name="Wang L."/>
            <person name="Lu S."/>
            <person name="Hayward A."/>
            <person name="Sun W."/>
            <person name="Li X."/>
            <person name="Schwartz D.C."/>
            <person name="Wang Y."/>
            <person name="Chen S."/>
        </authorList>
    </citation>
    <scope>NUCLEOTIDE SEQUENCE [LARGE SCALE GENOMIC DNA]</scope>
    <source>
        <strain evidence="1 2">ZZ0214-1</strain>
    </source>
</reference>
<keyword evidence="2" id="KW-1185">Reference proteome</keyword>
<evidence type="ECO:0000313" key="1">
    <source>
        <dbReference type="EMBL" id="PIL35834.1"/>
    </source>
</evidence>
<name>A0A2G8SPZ8_9APHY</name>
<dbReference type="EMBL" id="AYKW01000002">
    <property type="protein sequence ID" value="PIL35834.1"/>
    <property type="molecule type" value="Genomic_DNA"/>
</dbReference>